<reference evidence="4" key="1">
    <citation type="journal article" date="2020" name="Stud. Mycol.">
        <title>101 Dothideomycetes genomes: a test case for predicting lifestyles and emergence of pathogens.</title>
        <authorList>
            <person name="Haridas S."/>
            <person name="Albert R."/>
            <person name="Binder M."/>
            <person name="Bloem J."/>
            <person name="Labutti K."/>
            <person name="Salamov A."/>
            <person name="Andreopoulos B."/>
            <person name="Baker S."/>
            <person name="Barry K."/>
            <person name="Bills G."/>
            <person name="Bluhm B."/>
            <person name="Cannon C."/>
            <person name="Castanera R."/>
            <person name="Culley D."/>
            <person name="Daum C."/>
            <person name="Ezra D."/>
            <person name="Gonzalez J."/>
            <person name="Henrissat B."/>
            <person name="Kuo A."/>
            <person name="Liang C."/>
            <person name="Lipzen A."/>
            <person name="Lutzoni F."/>
            <person name="Magnuson J."/>
            <person name="Mondo S."/>
            <person name="Nolan M."/>
            <person name="Ohm R."/>
            <person name="Pangilinan J."/>
            <person name="Park H.-J."/>
            <person name="Ramirez L."/>
            <person name="Alfaro M."/>
            <person name="Sun H."/>
            <person name="Tritt A."/>
            <person name="Yoshinaga Y."/>
            <person name="Zwiers L.-H."/>
            <person name="Turgeon B."/>
            <person name="Goodwin S."/>
            <person name="Spatafora J."/>
            <person name="Crous P."/>
            <person name="Grigoriev I."/>
        </authorList>
    </citation>
    <scope>NUCLEOTIDE SEQUENCE</scope>
    <source>
        <strain evidence="4">CBS 125425</strain>
    </source>
</reference>
<protein>
    <submittedName>
        <fullName evidence="4">CAF1-domain-containing protein</fullName>
    </submittedName>
</protein>
<keyword evidence="3" id="KW-0732">Signal</keyword>
<feature type="region of interest" description="Disordered" evidence="2">
    <location>
        <begin position="518"/>
        <end position="543"/>
    </location>
</feature>
<feature type="signal peptide" evidence="3">
    <location>
        <begin position="1"/>
        <end position="18"/>
    </location>
</feature>
<evidence type="ECO:0000256" key="3">
    <source>
        <dbReference type="SAM" id="SignalP"/>
    </source>
</evidence>
<name>A0A9P4QK01_9PLEO</name>
<dbReference type="InterPro" id="IPR051181">
    <property type="entry name" value="CAF1_poly(A)_ribonucleases"/>
</dbReference>
<dbReference type="PANTHER" id="PTHR15092:SF22">
    <property type="entry name" value="POLY(A)-SPECIFIC RIBONUCLEASE PNLDC1"/>
    <property type="match status" value="1"/>
</dbReference>
<dbReference type="GO" id="GO:0000175">
    <property type="term" value="F:3'-5'-RNA exonuclease activity"/>
    <property type="evidence" value="ECO:0007669"/>
    <property type="project" value="TreeGrafter"/>
</dbReference>
<dbReference type="InterPro" id="IPR036397">
    <property type="entry name" value="RNaseH_sf"/>
</dbReference>
<accession>A0A9P4QK01</accession>
<dbReference type="InterPro" id="IPR006941">
    <property type="entry name" value="RNase_CAF1"/>
</dbReference>
<feature type="chain" id="PRO_5040229163" evidence="3">
    <location>
        <begin position="19"/>
        <end position="605"/>
    </location>
</feature>
<evidence type="ECO:0000256" key="1">
    <source>
        <dbReference type="ARBA" id="ARBA00008372"/>
    </source>
</evidence>
<comment type="similarity">
    <text evidence="1">Belongs to the CAF1 family.</text>
</comment>
<feature type="compositionally biased region" description="Polar residues" evidence="2">
    <location>
        <begin position="531"/>
        <end position="542"/>
    </location>
</feature>
<dbReference type="OrthoDB" id="1432093at2759"/>
<feature type="compositionally biased region" description="Basic residues" evidence="2">
    <location>
        <begin position="480"/>
        <end position="490"/>
    </location>
</feature>
<dbReference type="GO" id="GO:0003723">
    <property type="term" value="F:RNA binding"/>
    <property type="evidence" value="ECO:0007669"/>
    <property type="project" value="TreeGrafter"/>
</dbReference>
<dbReference type="GO" id="GO:0005634">
    <property type="term" value="C:nucleus"/>
    <property type="evidence" value="ECO:0007669"/>
    <property type="project" value="TreeGrafter"/>
</dbReference>
<dbReference type="Pfam" id="PF04857">
    <property type="entry name" value="CAF1"/>
    <property type="match status" value="1"/>
</dbReference>
<keyword evidence="5" id="KW-1185">Reference proteome</keyword>
<dbReference type="GO" id="GO:1990432">
    <property type="term" value="P:siRNA 3'-end processing"/>
    <property type="evidence" value="ECO:0007669"/>
    <property type="project" value="TreeGrafter"/>
</dbReference>
<dbReference type="GO" id="GO:0000289">
    <property type="term" value="P:nuclear-transcribed mRNA poly(A) tail shortening"/>
    <property type="evidence" value="ECO:0007669"/>
    <property type="project" value="TreeGrafter"/>
</dbReference>
<evidence type="ECO:0000313" key="5">
    <source>
        <dbReference type="Proteomes" id="UP000799444"/>
    </source>
</evidence>
<comment type="caution">
    <text evidence="4">The sequence shown here is derived from an EMBL/GenBank/DDBJ whole genome shotgun (WGS) entry which is preliminary data.</text>
</comment>
<dbReference type="GO" id="GO:1990431">
    <property type="term" value="P:priRNA 3'-end processing"/>
    <property type="evidence" value="ECO:0007669"/>
    <property type="project" value="TreeGrafter"/>
</dbReference>
<dbReference type="SUPFAM" id="SSF53098">
    <property type="entry name" value="Ribonuclease H-like"/>
    <property type="match status" value="1"/>
</dbReference>
<dbReference type="EMBL" id="ML996269">
    <property type="protein sequence ID" value="KAF2728718.1"/>
    <property type="molecule type" value="Genomic_DNA"/>
</dbReference>
<dbReference type="InterPro" id="IPR012337">
    <property type="entry name" value="RNaseH-like_sf"/>
</dbReference>
<feature type="region of interest" description="Disordered" evidence="2">
    <location>
        <begin position="480"/>
        <end position="501"/>
    </location>
</feature>
<dbReference type="PANTHER" id="PTHR15092">
    <property type="entry name" value="POLY A -SPECIFIC RIBONUCLEASE/TARGET OF EGR1, MEMBER 1"/>
    <property type="match status" value="1"/>
</dbReference>
<gene>
    <name evidence="4" type="ORF">EJ04DRAFT_581156</name>
</gene>
<dbReference type="AlphaFoldDB" id="A0A9P4QK01"/>
<sequence length="605" mass="68277">MASFPARLIGMLTAIAEADFVAVDLELSGISTRTGAPRGGGRQTLQERYLEVKTAAERYSIIQVGFTCGKFDYLQDQYVLRPYNVPISPVLPQRLDIQRDITFQSGAIEFLMSHGFQMDSPFTKGVQYLSREEAAGAKQRAYDRVDKKNVVEDIQLKEEDVASLAFVDRVRKAIIKWKETPSSAKSTSLDITSHTGLDEEPENPTISRFEKRLVHQLVRAEFTDLVTITRTTPRSKDGGYIQIVQYDEEREQQNAHKAKMRIKKQIAEQSGFRWIIEALAGGDIDDISSDNFTKDANAMVIAMNYKDYDKFERAKDRLRNHQPVLVCHNGFLDLVYLYQTFIGPLPLTLEEFNAAINELFPRIVDTKYLATYSGDDLNASPDLQEISKSLADQVLPKIATHGDHPKYDVGDAFHEAGYDSLITATVMLRLSARMHRELEREKLEAASLSPSTEDSFTTVAGDWVSGLAMTAAAEAAALKKKLRNSRRKSKRQESQGAGRRFASQNLFEGLRNLDPDKEAAANQDESVDNVAEQSTAMATSSRTSDKSWEEQVYVEDKSKVTPIEQYERKPMELIPSFDSEFWKLLGNRLRIFGTKEAEMKISDWN</sequence>
<organism evidence="4 5">
    <name type="scientific">Polyplosphaeria fusca</name>
    <dbReference type="NCBI Taxonomy" id="682080"/>
    <lineage>
        <taxon>Eukaryota</taxon>
        <taxon>Fungi</taxon>
        <taxon>Dikarya</taxon>
        <taxon>Ascomycota</taxon>
        <taxon>Pezizomycotina</taxon>
        <taxon>Dothideomycetes</taxon>
        <taxon>Pleosporomycetidae</taxon>
        <taxon>Pleosporales</taxon>
        <taxon>Tetraplosphaeriaceae</taxon>
        <taxon>Polyplosphaeria</taxon>
    </lineage>
</organism>
<evidence type="ECO:0000313" key="4">
    <source>
        <dbReference type="EMBL" id="KAF2728718.1"/>
    </source>
</evidence>
<dbReference type="Gene3D" id="3.30.420.10">
    <property type="entry name" value="Ribonuclease H-like superfamily/Ribonuclease H"/>
    <property type="match status" value="2"/>
</dbReference>
<proteinExistence type="inferred from homology"/>
<evidence type="ECO:0000256" key="2">
    <source>
        <dbReference type="SAM" id="MobiDB-lite"/>
    </source>
</evidence>
<dbReference type="Proteomes" id="UP000799444">
    <property type="component" value="Unassembled WGS sequence"/>
</dbReference>